<organism evidence="5 6">
    <name type="scientific">Candidatus Endobugula sertula</name>
    <name type="common">Bugula neritina bacterial symbiont</name>
    <dbReference type="NCBI Taxonomy" id="62101"/>
    <lineage>
        <taxon>Bacteria</taxon>
        <taxon>Pseudomonadati</taxon>
        <taxon>Pseudomonadota</taxon>
        <taxon>Gammaproteobacteria</taxon>
        <taxon>Cellvibrionales</taxon>
        <taxon>Cellvibrionaceae</taxon>
        <taxon>Candidatus Endobugula</taxon>
    </lineage>
</organism>
<evidence type="ECO:0000256" key="4">
    <source>
        <dbReference type="HAMAP-Rule" id="MF_00695"/>
    </source>
</evidence>
<dbReference type="NCBIfam" id="NF001246">
    <property type="entry name" value="PRK00218.1-2"/>
    <property type="match status" value="1"/>
</dbReference>
<dbReference type="InterPro" id="IPR035932">
    <property type="entry name" value="HflD-like_sf"/>
</dbReference>
<evidence type="ECO:0000313" key="6">
    <source>
        <dbReference type="Proteomes" id="UP000242502"/>
    </source>
</evidence>
<dbReference type="GO" id="GO:0005737">
    <property type="term" value="C:cytoplasm"/>
    <property type="evidence" value="ECO:0007669"/>
    <property type="project" value="UniProtKB-SubCell"/>
</dbReference>
<comment type="similarity">
    <text evidence="4">Belongs to the HflD family.</text>
</comment>
<keyword evidence="1 4" id="KW-1003">Cell membrane</keyword>
<dbReference type="Gene3D" id="1.10.3890.10">
    <property type="entry name" value="HflD-like"/>
    <property type="match status" value="1"/>
</dbReference>
<evidence type="ECO:0000256" key="3">
    <source>
        <dbReference type="ARBA" id="ARBA00023136"/>
    </source>
</evidence>
<name>A0A1D2QPD8_9GAMM</name>
<protein>
    <recommendedName>
        <fullName evidence="4">High frequency lysogenization protein HflD homolog</fullName>
    </recommendedName>
</protein>
<dbReference type="GO" id="GO:0005886">
    <property type="term" value="C:plasma membrane"/>
    <property type="evidence" value="ECO:0007669"/>
    <property type="project" value="UniProtKB-SubCell"/>
</dbReference>
<dbReference type="AlphaFoldDB" id="A0A1D2QPD8"/>
<dbReference type="EMBL" id="MDLC01000029">
    <property type="protein sequence ID" value="ODS23410.1"/>
    <property type="molecule type" value="Genomic_DNA"/>
</dbReference>
<sequence length="204" mass="23492">MALAGILQSAALVQQLATTGHVSNSDMHTAIHSLFEQNPNSIDDVYSMAKDLEIGLNYLHNIMCRQNMPHRNDIVRYVVGMMHLQKKLVKRSDMLSVISSRLQQPRQQTKHFDITHDNVIASLASIYTETISTFNFRIQVTGDYNYLQQQRIANQIRVLLFAGIRACVLWRQLGGNRFQMITQRKSIIQTTKTLLEQVKYQHLH</sequence>
<dbReference type="InterPro" id="IPR007451">
    <property type="entry name" value="HflD"/>
</dbReference>
<evidence type="ECO:0000256" key="1">
    <source>
        <dbReference type="ARBA" id="ARBA00022475"/>
    </source>
</evidence>
<dbReference type="Pfam" id="PF04356">
    <property type="entry name" value="DUF489"/>
    <property type="match status" value="1"/>
</dbReference>
<reference evidence="5 6" key="1">
    <citation type="journal article" date="2016" name="Appl. Environ. Microbiol.">
        <title>Lack of Overt Genome Reduction in the Bryostatin-Producing Bryozoan Symbiont "Candidatus Endobugula sertula".</title>
        <authorList>
            <person name="Miller I.J."/>
            <person name="Vanee N."/>
            <person name="Fong S.S."/>
            <person name="Lim-Fong G.E."/>
            <person name="Kwan J.C."/>
        </authorList>
    </citation>
    <scope>NUCLEOTIDE SEQUENCE [LARGE SCALE GENOMIC DNA]</scope>
    <source>
        <strain evidence="5">AB1-4</strain>
    </source>
</reference>
<gene>
    <name evidence="4" type="primary">hflD</name>
    <name evidence="5" type="ORF">AB835_08985</name>
</gene>
<accession>A0A1D2QPD8</accession>
<keyword evidence="3 4" id="KW-0472">Membrane</keyword>
<comment type="caution">
    <text evidence="5">The sequence shown here is derived from an EMBL/GenBank/DDBJ whole genome shotgun (WGS) entry which is preliminary data.</text>
</comment>
<dbReference type="PANTHER" id="PTHR38100">
    <property type="entry name" value="HIGH FREQUENCY LYSOGENIZATION PROTEIN HFLD"/>
    <property type="match status" value="1"/>
</dbReference>
<dbReference type="SUPFAM" id="SSF101322">
    <property type="entry name" value="YcfC-like"/>
    <property type="match status" value="1"/>
</dbReference>
<dbReference type="PANTHER" id="PTHR38100:SF1">
    <property type="entry name" value="HIGH FREQUENCY LYSOGENIZATION PROTEIN HFLD"/>
    <property type="match status" value="1"/>
</dbReference>
<dbReference type="STRING" id="62101.AB835_08985"/>
<dbReference type="HAMAP" id="MF_00695">
    <property type="entry name" value="HflD_protein"/>
    <property type="match status" value="1"/>
</dbReference>
<evidence type="ECO:0000256" key="2">
    <source>
        <dbReference type="ARBA" id="ARBA00022490"/>
    </source>
</evidence>
<keyword evidence="2 4" id="KW-0963">Cytoplasm</keyword>
<evidence type="ECO:0000313" key="5">
    <source>
        <dbReference type="EMBL" id="ODS23410.1"/>
    </source>
</evidence>
<comment type="subcellular location">
    <subcellularLocation>
        <location evidence="4">Cytoplasm</location>
    </subcellularLocation>
    <subcellularLocation>
        <location evidence="4">Cell membrane</location>
        <topology evidence="4">Peripheral membrane protein</topology>
        <orientation evidence="4">Cytoplasmic side</orientation>
    </subcellularLocation>
</comment>
<dbReference type="Proteomes" id="UP000242502">
    <property type="component" value="Unassembled WGS sequence"/>
</dbReference>
<proteinExistence type="inferred from homology"/>